<evidence type="ECO:0000313" key="3">
    <source>
        <dbReference type="Proteomes" id="UP000794436"/>
    </source>
</evidence>
<evidence type="ECO:0000256" key="1">
    <source>
        <dbReference type="SAM" id="MobiDB-lite"/>
    </source>
</evidence>
<reference evidence="2" key="1">
    <citation type="submission" date="2019-03" db="EMBL/GenBank/DDBJ databases">
        <title>Long read genome sequence of the mycoparasitic Pythium oligandrum ATCC 38472 isolated from sugarbeet rhizosphere.</title>
        <authorList>
            <person name="Gaulin E."/>
        </authorList>
    </citation>
    <scope>NUCLEOTIDE SEQUENCE</scope>
    <source>
        <strain evidence="2">ATCC 38472_TT</strain>
    </source>
</reference>
<dbReference type="EMBL" id="SPLM01000001">
    <property type="protein sequence ID" value="TMW68907.1"/>
    <property type="molecule type" value="Genomic_DNA"/>
</dbReference>
<gene>
    <name evidence="2" type="ORF">Poli38472_001063</name>
</gene>
<protein>
    <submittedName>
        <fullName evidence="2">Uncharacterized protein</fullName>
    </submittedName>
</protein>
<feature type="compositionally biased region" description="Basic residues" evidence="1">
    <location>
        <begin position="135"/>
        <end position="145"/>
    </location>
</feature>
<organism evidence="2 3">
    <name type="scientific">Pythium oligandrum</name>
    <name type="common">Mycoparasitic fungus</name>
    <dbReference type="NCBI Taxonomy" id="41045"/>
    <lineage>
        <taxon>Eukaryota</taxon>
        <taxon>Sar</taxon>
        <taxon>Stramenopiles</taxon>
        <taxon>Oomycota</taxon>
        <taxon>Peronosporomycetes</taxon>
        <taxon>Pythiales</taxon>
        <taxon>Pythiaceae</taxon>
        <taxon>Pythium</taxon>
    </lineage>
</organism>
<sequence>MSAWLWFAVFLVVFLALLYLSPRIRKSVFITATYVSLTGWYYYRKWEKRHGGGSPRAKKRPSKRKPSQSEEDPDVIFFQSADKLQQQEKVDLRPSFAVSEHSHRLSGSSSSSVMSEDLTTRPSSAPHHGLLSGLRRSKRVQKRQSHSNTSVSELLASEASEDATMTTRRTYSGRKKPPSWGE</sequence>
<dbReference type="OrthoDB" id="166111at2759"/>
<keyword evidence="3" id="KW-1185">Reference proteome</keyword>
<dbReference type="AlphaFoldDB" id="A0A8K1CU72"/>
<comment type="caution">
    <text evidence="2">The sequence shown here is derived from an EMBL/GenBank/DDBJ whole genome shotgun (WGS) entry which is preliminary data.</text>
</comment>
<feature type="compositionally biased region" description="Low complexity" evidence="1">
    <location>
        <begin position="105"/>
        <end position="115"/>
    </location>
</feature>
<name>A0A8K1CU72_PYTOL</name>
<proteinExistence type="predicted"/>
<evidence type="ECO:0000313" key="2">
    <source>
        <dbReference type="EMBL" id="TMW68907.1"/>
    </source>
</evidence>
<feature type="compositionally biased region" description="Basic residues" evidence="1">
    <location>
        <begin position="56"/>
        <end position="66"/>
    </location>
</feature>
<feature type="compositionally biased region" description="Basic residues" evidence="1">
    <location>
        <begin position="171"/>
        <end position="182"/>
    </location>
</feature>
<dbReference type="Proteomes" id="UP000794436">
    <property type="component" value="Unassembled WGS sequence"/>
</dbReference>
<feature type="region of interest" description="Disordered" evidence="1">
    <location>
        <begin position="49"/>
        <end position="182"/>
    </location>
</feature>
<accession>A0A8K1CU72</accession>